<accession>A0A0G1JYT7</accession>
<proteinExistence type="predicted"/>
<organism evidence="1 2">
    <name type="scientific">Candidatus Collierbacteria bacterium GW2011_GWC2_44_18</name>
    <dbReference type="NCBI Taxonomy" id="1618392"/>
    <lineage>
        <taxon>Bacteria</taxon>
        <taxon>Candidatus Collieribacteriota</taxon>
    </lineage>
</organism>
<name>A0A0G1JYT7_9BACT</name>
<evidence type="ECO:0000313" key="2">
    <source>
        <dbReference type="Proteomes" id="UP000034172"/>
    </source>
</evidence>
<dbReference type="AlphaFoldDB" id="A0A0G1JYT7"/>
<dbReference type="EMBL" id="LCIE01000012">
    <property type="protein sequence ID" value="KKT49067.1"/>
    <property type="molecule type" value="Genomic_DNA"/>
</dbReference>
<evidence type="ECO:0000313" key="1">
    <source>
        <dbReference type="EMBL" id="KKT49067.1"/>
    </source>
</evidence>
<sequence>MLFQLPEISALYIKRSQMKKSFWWTSAHIIRFIDSFSHKKRGVFPPQCLLRKQHFHTELRNFHVLILCSPGKAYIHHIIPLLTNQTATIGRFTPP</sequence>
<reference evidence="1 2" key="1">
    <citation type="journal article" date="2015" name="Nature">
        <title>rRNA introns, odd ribosomes, and small enigmatic genomes across a large radiation of phyla.</title>
        <authorList>
            <person name="Brown C.T."/>
            <person name="Hug L.A."/>
            <person name="Thomas B.C."/>
            <person name="Sharon I."/>
            <person name="Castelle C.J."/>
            <person name="Singh A."/>
            <person name="Wilkins M.J."/>
            <person name="Williams K.H."/>
            <person name="Banfield J.F."/>
        </authorList>
    </citation>
    <scope>NUCLEOTIDE SEQUENCE [LARGE SCALE GENOMIC DNA]</scope>
</reference>
<dbReference type="Proteomes" id="UP000034172">
    <property type="component" value="Unassembled WGS sequence"/>
</dbReference>
<comment type="caution">
    <text evidence="1">The sequence shown here is derived from an EMBL/GenBank/DDBJ whole genome shotgun (WGS) entry which is preliminary data.</text>
</comment>
<gene>
    <name evidence="1" type="ORF">UW41_C0012G0005</name>
</gene>
<protein>
    <submittedName>
        <fullName evidence="1">Uncharacterized protein</fullName>
    </submittedName>
</protein>
<dbReference type="STRING" id="1618392.UW41_C0012G0005"/>